<gene>
    <name evidence="2" type="ORF">FPANT_9138</name>
</gene>
<evidence type="ECO:0000313" key="3">
    <source>
        <dbReference type="Proteomes" id="UP000544095"/>
    </source>
</evidence>
<protein>
    <submittedName>
        <fullName evidence="2">Uncharacterized protein</fullName>
    </submittedName>
</protein>
<dbReference type="EMBL" id="JAAOAR010000486">
    <property type="protein sequence ID" value="KAF5580933.1"/>
    <property type="molecule type" value="Genomic_DNA"/>
</dbReference>
<dbReference type="AlphaFoldDB" id="A0A8H5KWY1"/>
<name>A0A8H5KWY1_9HYPO</name>
<organism evidence="2 3">
    <name type="scientific">Fusarium pseudoanthophilum</name>
    <dbReference type="NCBI Taxonomy" id="48495"/>
    <lineage>
        <taxon>Eukaryota</taxon>
        <taxon>Fungi</taxon>
        <taxon>Dikarya</taxon>
        <taxon>Ascomycota</taxon>
        <taxon>Pezizomycotina</taxon>
        <taxon>Sordariomycetes</taxon>
        <taxon>Hypocreomycetidae</taxon>
        <taxon>Hypocreales</taxon>
        <taxon>Nectriaceae</taxon>
        <taxon>Fusarium</taxon>
        <taxon>Fusarium fujikuroi species complex</taxon>
    </lineage>
</organism>
<reference evidence="2 3" key="1">
    <citation type="submission" date="2020-05" db="EMBL/GenBank/DDBJ databases">
        <title>Identification and distribution of gene clusters putatively required for synthesis of sphingolipid metabolism inhibitors in phylogenetically diverse species of the filamentous fungus Fusarium.</title>
        <authorList>
            <person name="Kim H.-S."/>
            <person name="Busman M."/>
            <person name="Brown D.W."/>
            <person name="Divon H."/>
            <person name="Uhlig S."/>
            <person name="Proctor R.H."/>
        </authorList>
    </citation>
    <scope>NUCLEOTIDE SEQUENCE [LARGE SCALE GENOMIC DNA]</scope>
    <source>
        <strain evidence="2 3">NRRL 25211</strain>
    </source>
</reference>
<accession>A0A8H5KWY1</accession>
<feature type="region of interest" description="Disordered" evidence="1">
    <location>
        <begin position="1"/>
        <end position="45"/>
    </location>
</feature>
<sequence length="314" mass="35112">MASVSAQPTATAALYPSIETQSNASATPGPSRTSQSAPSSVAPAAIPGADFQVPTWLQHHMRLWKIPPTPVRAHAWVLEAFDHFNSKTALPEHFHGIRPQLHRAWLRENKKNAKPTATKKRKSDGTPVQPASKKTKGSTTVKSENQDVAMPSPKPLGNLKGKYAIETFYTCCDDESQRDHDQFCSIVLSPGDGGTLRGYLTMGRMKYTALMLFDKCPADASTGKVPFRWRGKRVSNNFKKWRGDKNYGWAKFLGDGKIEVYFDKLKLELVAQKGRGLGEKSKHNAASFWDDWHDLDEEGLDLLDTDRWASPEWW</sequence>
<proteinExistence type="predicted"/>
<feature type="compositionally biased region" description="Low complexity" evidence="1">
    <location>
        <begin position="36"/>
        <end position="45"/>
    </location>
</feature>
<evidence type="ECO:0000256" key="1">
    <source>
        <dbReference type="SAM" id="MobiDB-lite"/>
    </source>
</evidence>
<feature type="compositionally biased region" description="Polar residues" evidence="1">
    <location>
        <begin position="18"/>
        <end position="35"/>
    </location>
</feature>
<comment type="caution">
    <text evidence="2">The sequence shown here is derived from an EMBL/GenBank/DDBJ whole genome shotgun (WGS) entry which is preliminary data.</text>
</comment>
<keyword evidence="3" id="KW-1185">Reference proteome</keyword>
<dbReference type="Proteomes" id="UP000544095">
    <property type="component" value="Unassembled WGS sequence"/>
</dbReference>
<feature type="region of interest" description="Disordered" evidence="1">
    <location>
        <begin position="111"/>
        <end position="155"/>
    </location>
</feature>
<feature type="compositionally biased region" description="Polar residues" evidence="1">
    <location>
        <begin position="1"/>
        <end position="10"/>
    </location>
</feature>
<evidence type="ECO:0000313" key="2">
    <source>
        <dbReference type="EMBL" id="KAF5580933.1"/>
    </source>
</evidence>